<evidence type="ECO:0000256" key="3">
    <source>
        <dbReference type="ARBA" id="ARBA00022475"/>
    </source>
</evidence>
<dbReference type="Proteomes" id="UP001149009">
    <property type="component" value="Unassembled WGS sequence"/>
</dbReference>
<feature type="transmembrane region" description="Helical" evidence="7">
    <location>
        <begin position="158"/>
        <end position="177"/>
    </location>
</feature>
<dbReference type="Pfam" id="PF00528">
    <property type="entry name" value="BPD_transp_1"/>
    <property type="match status" value="1"/>
</dbReference>
<feature type="transmembrane region" description="Helical" evidence="7">
    <location>
        <begin position="89"/>
        <end position="112"/>
    </location>
</feature>
<comment type="similarity">
    <text evidence="7">Belongs to the binding-protein-dependent transport system permease family.</text>
</comment>
<keyword evidence="5 7" id="KW-1133">Transmembrane helix</keyword>
<feature type="domain" description="ABC transmembrane type-1" evidence="8">
    <location>
        <begin position="52"/>
        <end position="229"/>
    </location>
</feature>
<keyword evidence="10" id="KW-1185">Reference proteome</keyword>
<dbReference type="SUPFAM" id="SSF161098">
    <property type="entry name" value="MetI-like"/>
    <property type="match status" value="1"/>
</dbReference>
<evidence type="ECO:0000259" key="8">
    <source>
        <dbReference type="PROSITE" id="PS50928"/>
    </source>
</evidence>
<feature type="transmembrane region" description="Helical" evidence="7">
    <location>
        <begin position="212"/>
        <end position="232"/>
    </location>
</feature>
<dbReference type="EMBL" id="JAODNV010000009">
    <property type="protein sequence ID" value="MCT8990387.1"/>
    <property type="molecule type" value="Genomic_DNA"/>
</dbReference>
<evidence type="ECO:0000256" key="5">
    <source>
        <dbReference type="ARBA" id="ARBA00022989"/>
    </source>
</evidence>
<keyword evidence="4 7" id="KW-0812">Transmembrane</keyword>
<feature type="transmembrane region" description="Helical" evidence="7">
    <location>
        <begin position="118"/>
        <end position="137"/>
    </location>
</feature>
<dbReference type="PROSITE" id="PS50928">
    <property type="entry name" value="ABC_TM1"/>
    <property type="match status" value="1"/>
</dbReference>
<dbReference type="CDD" id="cd06261">
    <property type="entry name" value="TM_PBP2"/>
    <property type="match status" value="1"/>
</dbReference>
<dbReference type="PANTHER" id="PTHR30151">
    <property type="entry name" value="ALKANE SULFONATE ABC TRANSPORTER-RELATED, MEMBRANE SUBUNIT"/>
    <property type="match status" value="1"/>
</dbReference>
<dbReference type="InterPro" id="IPR035906">
    <property type="entry name" value="MetI-like_sf"/>
</dbReference>
<keyword evidence="3" id="KW-1003">Cell membrane</keyword>
<evidence type="ECO:0000256" key="4">
    <source>
        <dbReference type="ARBA" id="ARBA00022692"/>
    </source>
</evidence>
<feature type="transmembrane region" description="Helical" evidence="7">
    <location>
        <begin position="56"/>
        <end position="77"/>
    </location>
</feature>
<evidence type="ECO:0000256" key="1">
    <source>
        <dbReference type="ARBA" id="ARBA00004651"/>
    </source>
</evidence>
<dbReference type="InterPro" id="IPR000515">
    <property type="entry name" value="MetI-like"/>
</dbReference>
<evidence type="ECO:0000313" key="10">
    <source>
        <dbReference type="Proteomes" id="UP001149009"/>
    </source>
</evidence>
<evidence type="ECO:0000256" key="7">
    <source>
        <dbReference type="RuleBase" id="RU363032"/>
    </source>
</evidence>
<name>A0A9X2X6V7_9HYPH</name>
<gene>
    <name evidence="9" type="ORF">NYR54_08785</name>
</gene>
<comment type="caution">
    <text evidence="9">The sequence shown here is derived from an EMBL/GenBank/DDBJ whole genome shotgun (WGS) entry which is preliminary data.</text>
</comment>
<evidence type="ECO:0000313" key="9">
    <source>
        <dbReference type="EMBL" id="MCT8990387.1"/>
    </source>
</evidence>
<proteinExistence type="inferred from homology"/>
<dbReference type="Gene3D" id="1.10.3720.10">
    <property type="entry name" value="MetI-like"/>
    <property type="match status" value="1"/>
</dbReference>
<dbReference type="PANTHER" id="PTHR30151:SF0">
    <property type="entry name" value="ABC TRANSPORTER PERMEASE PROTEIN MJ0413-RELATED"/>
    <property type="match status" value="1"/>
</dbReference>
<feature type="transmembrane region" description="Helical" evidence="7">
    <location>
        <begin position="183"/>
        <end position="205"/>
    </location>
</feature>
<reference evidence="9" key="1">
    <citation type="submission" date="2022-08" db="EMBL/GenBank/DDBJ databases">
        <title>Chelativorans sichuanense sp. nov., a paraffin oil-degrading bacterium isolated from a mixture of oil-based drill cuttings and paddy soil.</title>
        <authorList>
            <person name="Yu J."/>
            <person name="Liu H."/>
            <person name="Chen Q."/>
        </authorList>
    </citation>
    <scope>NUCLEOTIDE SEQUENCE</scope>
    <source>
        <strain evidence="9">SCAU 2101</strain>
    </source>
</reference>
<accession>A0A9X2X6V7</accession>
<protein>
    <submittedName>
        <fullName evidence="9">ABC transporter permease</fullName>
    </submittedName>
</protein>
<evidence type="ECO:0000256" key="2">
    <source>
        <dbReference type="ARBA" id="ARBA00022448"/>
    </source>
</evidence>
<dbReference type="RefSeq" id="WP_261515258.1">
    <property type="nucleotide sequence ID" value="NZ_JAODNV010000009.1"/>
</dbReference>
<evidence type="ECO:0000256" key="6">
    <source>
        <dbReference type="ARBA" id="ARBA00023136"/>
    </source>
</evidence>
<dbReference type="AlphaFoldDB" id="A0A9X2X6V7"/>
<comment type="subcellular location">
    <subcellularLocation>
        <location evidence="1 7">Cell membrane</location>
        <topology evidence="1 7">Multi-pass membrane protein</topology>
    </subcellularLocation>
</comment>
<keyword evidence="2 7" id="KW-0813">Transport</keyword>
<organism evidence="9 10">
    <name type="scientific">Chelativorans petroleitrophicus</name>
    <dbReference type="NCBI Taxonomy" id="2975484"/>
    <lineage>
        <taxon>Bacteria</taxon>
        <taxon>Pseudomonadati</taxon>
        <taxon>Pseudomonadota</taxon>
        <taxon>Alphaproteobacteria</taxon>
        <taxon>Hyphomicrobiales</taxon>
        <taxon>Phyllobacteriaceae</taxon>
        <taxon>Chelativorans</taxon>
    </lineage>
</organism>
<dbReference type="GO" id="GO:0055085">
    <property type="term" value="P:transmembrane transport"/>
    <property type="evidence" value="ECO:0007669"/>
    <property type="project" value="InterPro"/>
</dbReference>
<sequence>MITVYRLLAFGLFLLIWWTVSLIVGPNLIPTPLNTVFAARDLLRDGKILEPLLSSLAVYSTGYALAVLVGIPIGMLMGGIRDLGRTLDIYVNALMATPRVAFIPLIILFLGLGAEAKIAVVFLGAVIPILIGTYSGILNSDAELIEMARSLGASRSQIYWRIMLPGALAFVVIGLRIGATIGLINTVVAELYTAASGLGGLLALYGNTFQMARYFVVILALSLIGGLVSQGLRALEAWSSRWRVTAGN</sequence>
<keyword evidence="6 7" id="KW-0472">Membrane</keyword>
<dbReference type="GO" id="GO:0005886">
    <property type="term" value="C:plasma membrane"/>
    <property type="evidence" value="ECO:0007669"/>
    <property type="project" value="UniProtKB-SubCell"/>
</dbReference>